<dbReference type="InterPro" id="IPR059206">
    <property type="entry name" value="Sll1717-like"/>
</dbReference>
<name>A0A6L7HT42_BACAN</name>
<protein>
    <submittedName>
        <fullName evidence="1">PXO2-71</fullName>
    </submittedName>
</protein>
<proteinExistence type="predicted"/>
<dbReference type="RefSeq" id="WP_010891445.1">
    <property type="nucleotide sequence ID" value="NC_002146.1"/>
</dbReference>
<dbReference type="AlphaFoldDB" id="A0A6L7HT42"/>
<dbReference type="Gene3D" id="3.40.50.300">
    <property type="entry name" value="P-loop containing nucleotide triphosphate hydrolases"/>
    <property type="match status" value="1"/>
</dbReference>
<accession>Q9RMW3</accession>
<evidence type="ECO:0000313" key="1">
    <source>
        <dbReference type="EMBL" id="AAF13676.1"/>
    </source>
</evidence>
<sequence length="517" mass="60552">MITITGGVYLVKKVPLKKLYIGNIDGESEATRGDFNQLFYTKNRKFEEIMRPEKFIIAGRKGSGKTILAKYVHNKVNENKGSYCEISTKNDYTLRKLIDLPNRELKREEISHFCKWTFLIKFCDVILDGAKWKKKIPGTAEYKLHKFRKKIHTENIFKIKDFNESFGSKSSLKADVKTKTPKELGIAAAREDNAQVSTNYIPKEYFELLGQLEDMLFKCIKKDKEIVLIYDDLDELEEKIGEDSFYHRTLIAMIETVKNLNLVFRDLGKKNTKIIVLLRSDIIDEIHKFSANSNKLVTESKVNLYWIDKSYKGAEHPLMEMILNKIQKSVKEYESLSKDELYKMIFSHRINEKDIISYLLDYSFGRPRDITRYLNLIIEKNPNAIAFNPKAFKDCAKEYSKWFYDELQNEVSINENKSMLLDGLQLINDLKKASFNYNTIEKFYNGKSGNYPNIKNLKETMRHLYKMGVIGNSWIHGRDGNTNIYRYAWGYRDDAVSDPNFSQYFAVHYGLRKYFSI</sequence>
<keyword evidence="1" id="KW-0614">Plasmid</keyword>
<dbReference type="NCBIfam" id="NF047389">
    <property type="entry name" value="ATPase_Sll1717"/>
    <property type="match status" value="1"/>
</dbReference>
<dbReference type="GeneID" id="39682787"/>
<dbReference type="SUPFAM" id="SSF52540">
    <property type="entry name" value="P-loop containing nucleoside triphosphate hydrolases"/>
    <property type="match status" value="1"/>
</dbReference>
<dbReference type="EMBL" id="AF188935">
    <property type="protein sequence ID" value="AAF13676.1"/>
    <property type="molecule type" value="Genomic_DNA"/>
</dbReference>
<dbReference type="InterPro" id="IPR027417">
    <property type="entry name" value="P-loop_NTPase"/>
</dbReference>
<reference evidence="1" key="1">
    <citation type="submission" date="1999-11" db="EMBL/GenBank/DDBJ databases">
        <authorList>
            <person name="Okinaka R.T."/>
            <person name="Cloud K."/>
            <person name="Hampton O."/>
            <person name="Hill K.K."/>
            <person name="Keim P."/>
            <person name="Lamke G."/>
            <person name="Kumano S."/>
            <person name="Manter D."/>
            <person name="Martinez Y."/>
            <person name="Svensson R."/>
            <person name="Tatum L.R."/>
            <person name="Brown A.E."/>
            <person name="Jackson P.J."/>
        </authorList>
    </citation>
    <scope>NUCLEOTIDE SEQUENCE</scope>
    <source>
        <plasmid evidence="1">pXO2</plasmid>
    </source>
</reference>
<geneLocation type="plasmid" evidence="1">
    <name>pXO2</name>
</geneLocation>
<accession>A0A6L7HT42</accession>
<organism evidence="1">
    <name type="scientific">Bacillus anthracis</name>
    <name type="common">anthrax bacterium</name>
    <dbReference type="NCBI Taxonomy" id="1392"/>
    <lineage>
        <taxon>Bacteria</taxon>
        <taxon>Bacillati</taxon>
        <taxon>Bacillota</taxon>
        <taxon>Bacilli</taxon>
        <taxon>Bacillales</taxon>
        <taxon>Bacillaceae</taxon>
        <taxon>Bacillus</taxon>
        <taxon>Bacillus cereus group</taxon>
    </lineage>
</organism>